<keyword evidence="4" id="KW-0472">Membrane</keyword>
<reference evidence="6 7" key="1">
    <citation type="submission" date="2019-07" db="EMBL/GenBank/DDBJ databases">
        <title>Whole genome shotgun sequence of Staphylococcus piscifermentans NBRC 109625.</title>
        <authorList>
            <person name="Hosoyama A."/>
            <person name="Uohara A."/>
            <person name="Ohji S."/>
            <person name="Ichikawa N."/>
        </authorList>
    </citation>
    <scope>NUCLEOTIDE SEQUENCE [LARGE SCALE GENOMIC DNA]</scope>
    <source>
        <strain evidence="6 7">NBRC 109625</strain>
    </source>
</reference>
<name>A0A239TEU5_9STAP</name>
<dbReference type="SUPFAM" id="SSF50182">
    <property type="entry name" value="Sm-like ribonucleoproteins"/>
    <property type="match status" value="1"/>
</dbReference>
<dbReference type="Gene3D" id="2.30.30.60">
    <property type="match status" value="1"/>
</dbReference>
<dbReference type="PANTHER" id="PTHR30221:SF1">
    <property type="entry name" value="SMALL-CONDUCTANCE MECHANOSENSITIVE CHANNEL"/>
    <property type="match status" value="1"/>
</dbReference>
<dbReference type="AlphaFoldDB" id="A0A239TEU5"/>
<proteinExistence type="predicted"/>
<organism evidence="6 7">
    <name type="scientific">Staphylococcus piscifermentans</name>
    <dbReference type="NCBI Taxonomy" id="70258"/>
    <lineage>
        <taxon>Bacteria</taxon>
        <taxon>Bacillati</taxon>
        <taxon>Bacillota</taxon>
        <taxon>Bacilli</taxon>
        <taxon>Bacillales</taxon>
        <taxon>Staphylococcaceae</taxon>
        <taxon>Staphylococcus</taxon>
    </lineage>
</organism>
<dbReference type="Pfam" id="PF00924">
    <property type="entry name" value="MS_channel_2nd"/>
    <property type="match status" value="1"/>
</dbReference>
<evidence type="ECO:0000313" key="7">
    <source>
        <dbReference type="Proteomes" id="UP000321736"/>
    </source>
</evidence>
<evidence type="ECO:0000256" key="4">
    <source>
        <dbReference type="ARBA" id="ARBA00023136"/>
    </source>
</evidence>
<feature type="domain" description="Mechanosensitive ion channel MscS" evidence="5">
    <location>
        <begin position="106"/>
        <end position="179"/>
    </location>
</feature>
<sequence>MIEQITSYIENLFKGAFDGQNLSHKVVFTIVILIVAFWLHYIVTKYLVRHATNAKRFTVVMKSIRQLIWFIAVVCILGIWINAANSVIVVALIIVALVAFSLKNLAMEVVGYFLLMNRRLFKMYDRIEISGHLGDVVKISLLHFKIAERGNYLSTEGATGKIITIPNHVLLEEPIVNYSAASHINWYEVDYNLAIDSDWQTAVAICEKALEDYMKEFLCRYSDEQLRRIKAKIALFDGKLDYKVHLLIDKDMAVLSCYFPSDYPKASDVKSDLNKRILPLLNAEDSIELVGERIHVEMDS</sequence>
<dbReference type="InterPro" id="IPR010920">
    <property type="entry name" value="LSM_dom_sf"/>
</dbReference>
<protein>
    <recommendedName>
        <fullName evidence="5">Mechanosensitive ion channel MscS domain-containing protein</fullName>
    </recommendedName>
</protein>
<comment type="subcellular location">
    <subcellularLocation>
        <location evidence="1">Membrane</location>
    </subcellularLocation>
</comment>
<evidence type="ECO:0000256" key="3">
    <source>
        <dbReference type="ARBA" id="ARBA00022989"/>
    </source>
</evidence>
<evidence type="ECO:0000256" key="1">
    <source>
        <dbReference type="ARBA" id="ARBA00004370"/>
    </source>
</evidence>
<accession>A0A239TEU5</accession>
<evidence type="ECO:0000256" key="2">
    <source>
        <dbReference type="ARBA" id="ARBA00022692"/>
    </source>
</evidence>
<dbReference type="RefSeq" id="WP_095102771.1">
    <property type="nucleotide sequence ID" value="NZ_BKAR01000002.1"/>
</dbReference>
<dbReference type="InterPro" id="IPR023408">
    <property type="entry name" value="MscS_beta-dom_sf"/>
</dbReference>
<dbReference type="EMBL" id="BKAR01000002">
    <property type="protein sequence ID" value="GEP83648.1"/>
    <property type="molecule type" value="Genomic_DNA"/>
</dbReference>
<dbReference type="InterPro" id="IPR045275">
    <property type="entry name" value="MscS_archaea/bacteria_type"/>
</dbReference>
<dbReference type="Proteomes" id="UP000321736">
    <property type="component" value="Unassembled WGS sequence"/>
</dbReference>
<dbReference type="GO" id="GO:0016020">
    <property type="term" value="C:membrane"/>
    <property type="evidence" value="ECO:0007669"/>
    <property type="project" value="UniProtKB-SubCell"/>
</dbReference>
<dbReference type="GO" id="GO:0008381">
    <property type="term" value="F:mechanosensitive monoatomic ion channel activity"/>
    <property type="evidence" value="ECO:0007669"/>
    <property type="project" value="InterPro"/>
</dbReference>
<evidence type="ECO:0000259" key="5">
    <source>
        <dbReference type="Pfam" id="PF00924"/>
    </source>
</evidence>
<dbReference type="InterPro" id="IPR006685">
    <property type="entry name" value="MscS_channel_2nd"/>
</dbReference>
<keyword evidence="3" id="KW-1133">Transmembrane helix</keyword>
<evidence type="ECO:0000313" key="6">
    <source>
        <dbReference type="EMBL" id="GEP83648.1"/>
    </source>
</evidence>
<comment type="caution">
    <text evidence="6">The sequence shown here is derived from an EMBL/GenBank/DDBJ whole genome shotgun (WGS) entry which is preliminary data.</text>
</comment>
<gene>
    <name evidence="6" type="ORF">SPI02_02330</name>
</gene>
<keyword evidence="2" id="KW-0812">Transmembrane</keyword>
<dbReference type="PANTHER" id="PTHR30221">
    <property type="entry name" value="SMALL-CONDUCTANCE MECHANOSENSITIVE CHANNEL"/>
    <property type="match status" value="1"/>
</dbReference>
<keyword evidence="7" id="KW-1185">Reference proteome</keyword>
<dbReference type="OrthoDB" id="9809206at2"/>